<feature type="compositionally biased region" description="Polar residues" evidence="1">
    <location>
        <begin position="334"/>
        <end position="343"/>
    </location>
</feature>
<evidence type="ECO:0000313" key="3">
    <source>
        <dbReference type="EMBL" id="QUN07050.1"/>
    </source>
</evidence>
<gene>
    <name evidence="3" type="ORF">KDN34_06340</name>
</gene>
<evidence type="ECO:0000256" key="2">
    <source>
        <dbReference type="SAM" id="SignalP"/>
    </source>
</evidence>
<reference evidence="3 4" key="1">
    <citation type="submission" date="2021-04" db="EMBL/GenBank/DDBJ databases">
        <title>Novel species identification of genus Shewanella.</title>
        <authorList>
            <person name="Liu G."/>
        </authorList>
    </citation>
    <scope>NUCLEOTIDE SEQUENCE [LARGE SCALE GENOMIC DNA]</scope>
    <source>
        <strain evidence="3 4">FJAT-54481</strain>
    </source>
</reference>
<sequence length="343" mass="38357">MFAKFLLAALTTMALSPIVQAAQYPWYEVEIYVFERQSHSDEHWPDTPLDLKTTNAVDLLTPQVASDITGVSMALGDCGKNSWNTVGSVSNSDGTNTQPQQPCHGLESATTLVMPKIMPVNVLPKNVQTADLQTAVLEGADQAQFGDMIAKLQRQAGVQSLLHMTWKQEMKPRRQAQPLHLFAGQDFSERFQANGLPISQQAVTQSSFGGINELMPQEKPAPVWKFDGLLNIYLNHYLYVETRFNLRQPGQKSISLEGQPATVIPYLYSMPMEQNRRIRSTEIHYFDHPAMGMILQVRRMQQPDGAEPQQEPESQEIEDDQPQTPPAAETTTPSAKNIQPLQN</sequence>
<feature type="region of interest" description="Disordered" evidence="1">
    <location>
        <begin position="300"/>
        <end position="343"/>
    </location>
</feature>
<accession>A0ABX7YW77</accession>
<dbReference type="EMBL" id="CP073587">
    <property type="protein sequence ID" value="QUN07050.1"/>
    <property type="molecule type" value="Genomic_DNA"/>
</dbReference>
<proteinExistence type="predicted"/>
<name>A0ABX7YW77_9GAMM</name>
<evidence type="ECO:0000313" key="4">
    <source>
        <dbReference type="Proteomes" id="UP000679575"/>
    </source>
</evidence>
<dbReference type="InterPro" id="IPR021241">
    <property type="entry name" value="CsiV"/>
</dbReference>
<feature type="signal peptide" evidence="2">
    <location>
        <begin position="1"/>
        <end position="21"/>
    </location>
</feature>
<dbReference type="Pfam" id="PF10972">
    <property type="entry name" value="CsiV"/>
    <property type="match status" value="1"/>
</dbReference>
<organism evidence="3 4">
    <name type="scientific">Shewanella yunxiaonensis</name>
    <dbReference type="NCBI Taxonomy" id="2829809"/>
    <lineage>
        <taxon>Bacteria</taxon>
        <taxon>Pseudomonadati</taxon>
        <taxon>Pseudomonadota</taxon>
        <taxon>Gammaproteobacteria</taxon>
        <taxon>Alteromonadales</taxon>
        <taxon>Shewanellaceae</taxon>
        <taxon>Shewanella</taxon>
    </lineage>
</organism>
<keyword evidence="4" id="KW-1185">Reference proteome</keyword>
<keyword evidence="2" id="KW-0732">Signal</keyword>
<evidence type="ECO:0000256" key="1">
    <source>
        <dbReference type="SAM" id="MobiDB-lite"/>
    </source>
</evidence>
<dbReference type="RefSeq" id="WP_212596054.1">
    <property type="nucleotide sequence ID" value="NZ_CP073587.1"/>
</dbReference>
<dbReference type="Proteomes" id="UP000679575">
    <property type="component" value="Chromosome"/>
</dbReference>
<protein>
    <submittedName>
        <fullName evidence="3">Peptidoglycan binding protein CsiV</fullName>
    </submittedName>
</protein>
<feature type="chain" id="PRO_5045737604" evidence="2">
    <location>
        <begin position="22"/>
        <end position="343"/>
    </location>
</feature>